<dbReference type="InterPro" id="IPR055346">
    <property type="entry name" value="Fe-S_cluster_assembly_SufBD"/>
</dbReference>
<evidence type="ECO:0000313" key="4">
    <source>
        <dbReference type="EMBL" id="AFN73586.1"/>
    </source>
</evidence>
<dbReference type="EMBL" id="CP003557">
    <property type="protein sequence ID" value="AFN73586.1"/>
    <property type="molecule type" value="Genomic_DNA"/>
</dbReference>
<dbReference type="InterPro" id="IPR011542">
    <property type="entry name" value="SUF_FeS_clus_asmbl_SufD"/>
</dbReference>
<dbReference type="AlphaFoldDB" id="I7A0U7"/>
<dbReference type="PANTHER" id="PTHR43575:SF1">
    <property type="entry name" value="PROTEIN ABCI7, CHLOROPLASTIC"/>
    <property type="match status" value="1"/>
</dbReference>
<evidence type="ECO:0000256" key="1">
    <source>
        <dbReference type="ARBA" id="ARBA00043967"/>
    </source>
</evidence>
<dbReference type="KEGG" id="mro:MROS_0342"/>
<dbReference type="RefSeq" id="WP_014855023.1">
    <property type="nucleotide sequence ID" value="NC_018178.1"/>
</dbReference>
<evidence type="ECO:0000259" key="2">
    <source>
        <dbReference type="Pfam" id="PF01458"/>
    </source>
</evidence>
<dbReference type="eggNOG" id="COG0719">
    <property type="taxonomic scope" value="Bacteria"/>
</dbReference>
<dbReference type="InterPro" id="IPR000825">
    <property type="entry name" value="SUF_FeS_clus_asmbl_SufBD_core"/>
</dbReference>
<sequence>MKELTKNENIKDWYLKNFELFEKQMNGHNHELLKKMRETSLAKFSEFDFPTNKNEEWKYTDVSFARKNKFNPLPSERKTGYTKDEIKKLVFGGFDYNLITFVNGRYSAELSDISEDGDKIIIGNLNGFIESHGEIAGNYLGKISSEDNLFHALNGVYMQDGVVVVLKENSELSKPLQALFINGDPEENLLIAPRNLIVAGKNSRASVIFNYYGGSKESYFTDGITEIMLEEDSLIDVYKIQRENPSSYHIEKLQAIQKDGSVLNHYNLNFGGRLIRNDINSKLDGENIETHYYGFYLGKENQHIDNHTFVDHAKPNSMSNELYKGILDDSARGVFNGKIIVRQDAQKTNAYQQNKTVLLSADARVDAKPQLEIFADDVKCTHGATVGHLDEEAEFYIRSRGVPSDLAKSILIRAFAADVIDEIKIVELKEQINHLIFEELHRQEVSF</sequence>
<dbReference type="InterPro" id="IPR045595">
    <property type="entry name" value="SufBD_N"/>
</dbReference>
<reference evidence="4 5" key="1">
    <citation type="journal article" date="2013" name="PLoS ONE">
        <title>Genomic analysis of Melioribacter roseus, facultatively anaerobic organotrophic bacterium representing a novel deep lineage within Bacteriodetes/Chlorobi group.</title>
        <authorList>
            <person name="Kadnikov V.V."/>
            <person name="Mardanov A.V."/>
            <person name="Podosokorskaya O.A."/>
            <person name="Gavrilov S.N."/>
            <person name="Kublanov I.V."/>
            <person name="Beletsky A.V."/>
            <person name="Bonch-Osmolovskaya E.A."/>
            <person name="Ravin N.V."/>
        </authorList>
    </citation>
    <scope>NUCLEOTIDE SEQUENCE [LARGE SCALE GENOMIC DNA]</scope>
    <source>
        <strain evidence="5">JCM 17771 / P3M-2</strain>
    </source>
</reference>
<dbReference type="STRING" id="1191523.MROS_0342"/>
<dbReference type="Proteomes" id="UP000009011">
    <property type="component" value="Chromosome"/>
</dbReference>
<comment type="similarity">
    <text evidence="1">Belongs to the iron-sulfur cluster assembly SufBD family.</text>
</comment>
<accession>I7A0U7</accession>
<dbReference type="SUPFAM" id="SSF101960">
    <property type="entry name" value="Stabilizer of iron transporter SufD"/>
    <property type="match status" value="1"/>
</dbReference>
<dbReference type="HOGENOM" id="CLU_026231_5_2_10"/>
<dbReference type="NCBIfam" id="TIGR01981">
    <property type="entry name" value="sufD"/>
    <property type="match status" value="1"/>
</dbReference>
<dbReference type="Pfam" id="PF19295">
    <property type="entry name" value="SufBD_N"/>
    <property type="match status" value="1"/>
</dbReference>
<protein>
    <submittedName>
        <fullName evidence="4">Fe-S cluster assembly protein SufD</fullName>
    </submittedName>
</protein>
<evidence type="ECO:0000313" key="5">
    <source>
        <dbReference type="Proteomes" id="UP000009011"/>
    </source>
</evidence>
<dbReference type="Pfam" id="PF01458">
    <property type="entry name" value="SUFBD_core"/>
    <property type="match status" value="1"/>
</dbReference>
<feature type="domain" description="SUF system FeS cluster assembly SufBD N-terminal" evidence="3">
    <location>
        <begin position="10"/>
        <end position="177"/>
    </location>
</feature>
<proteinExistence type="inferred from homology"/>
<dbReference type="PATRIC" id="fig|1191523.3.peg.351"/>
<organism evidence="4 5">
    <name type="scientific">Melioribacter roseus (strain DSM 23840 / JCM 17771 / VKM B-2668 / P3M-2)</name>
    <dbReference type="NCBI Taxonomy" id="1191523"/>
    <lineage>
        <taxon>Bacteria</taxon>
        <taxon>Pseudomonadati</taxon>
        <taxon>Ignavibacteriota</taxon>
        <taxon>Ignavibacteria</taxon>
        <taxon>Ignavibacteriales</taxon>
        <taxon>Melioribacteraceae</taxon>
        <taxon>Melioribacter</taxon>
    </lineage>
</organism>
<name>I7A0U7_MELRP</name>
<evidence type="ECO:0000259" key="3">
    <source>
        <dbReference type="Pfam" id="PF19295"/>
    </source>
</evidence>
<feature type="domain" description="SUF system FeS cluster assembly SufBD core" evidence="2">
    <location>
        <begin position="187"/>
        <end position="415"/>
    </location>
</feature>
<gene>
    <name evidence="4" type="ordered locus">MROS_0342</name>
</gene>
<dbReference type="InterPro" id="IPR037284">
    <property type="entry name" value="SUF_FeS_clus_asmbl_SufBD_sf"/>
</dbReference>
<dbReference type="GO" id="GO:0016226">
    <property type="term" value="P:iron-sulfur cluster assembly"/>
    <property type="evidence" value="ECO:0007669"/>
    <property type="project" value="InterPro"/>
</dbReference>
<dbReference type="OrthoDB" id="9768262at2"/>
<dbReference type="PANTHER" id="PTHR43575">
    <property type="entry name" value="PROTEIN ABCI7, CHLOROPLASTIC"/>
    <property type="match status" value="1"/>
</dbReference>
<keyword evidence="5" id="KW-1185">Reference proteome</keyword>